<comment type="caution">
    <text evidence="2">The sequence shown here is derived from an EMBL/GenBank/DDBJ whole genome shotgun (WGS) entry which is preliminary data.</text>
</comment>
<accession>A0AAD9UWG6</accession>
<evidence type="ECO:0000256" key="1">
    <source>
        <dbReference type="SAM" id="MobiDB-lite"/>
    </source>
</evidence>
<name>A0AAD9UWG6_ACRCE</name>
<dbReference type="Proteomes" id="UP001249851">
    <property type="component" value="Unassembled WGS sequence"/>
</dbReference>
<protein>
    <submittedName>
        <fullName evidence="2">Uncharacterized protein</fullName>
    </submittedName>
</protein>
<dbReference type="EMBL" id="JARQWQ010000089">
    <property type="protein sequence ID" value="KAK2552272.1"/>
    <property type="molecule type" value="Genomic_DNA"/>
</dbReference>
<gene>
    <name evidence="2" type="ORF">P5673_026805</name>
</gene>
<evidence type="ECO:0000313" key="2">
    <source>
        <dbReference type="EMBL" id="KAK2552272.1"/>
    </source>
</evidence>
<proteinExistence type="predicted"/>
<organism evidence="2 3">
    <name type="scientific">Acropora cervicornis</name>
    <name type="common">Staghorn coral</name>
    <dbReference type="NCBI Taxonomy" id="6130"/>
    <lineage>
        <taxon>Eukaryota</taxon>
        <taxon>Metazoa</taxon>
        <taxon>Cnidaria</taxon>
        <taxon>Anthozoa</taxon>
        <taxon>Hexacorallia</taxon>
        <taxon>Scleractinia</taxon>
        <taxon>Astrocoeniina</taxon>
        <taxon>Acroporidae</taxon>
        <taxon>Acropora</taxon>
    </lineage>
</organism>
<sequence length="710" mass="79927">MRALAEAAAARESTEYERVIAEKKHARRERKAEIERKHQREHAGYEKELAILAANRNVAVANATLKAIERAIEEEEIEIRCEIPEIPKVKSEVRTQDWVRSNSVTQHPPQERSLGRAGETLRQPDVITNALLERMHKTASLGENENTKLQEFADLCADVESQVAHLPGLQCLNFPNAVQPIAEKLPSSLHGKWEKEIAKYSERNAGAYPGFAVFSTVIQYQARMKNDPNILIGAKLAPVGTPAPSRRVQNRRGLATNTQPISMNPRPSLREVETTMKRCPFHDRAGHSLEECKAFAAKSLEEKTEEYQAQPNACPIDEQSNPSLVSSELADQLGAEGPLEKYYLSTCSSNKELKYGRIVTGTTIQALNGTALDLPTLIECDSISRDKREVPTPEMVRRFPHLKEIAGEIPPFDDDVDIHLLIGRDAPELLKVRDFINGPNGAPWAQRLSLGWTITGQMCLDFASGPAHALAHRTNLLPANQIATLECRPNQQETGIYELVPCPNSFKTMETLSQREEYLKENVFYTSGDNNEISLSCEDRKFLEIMESGVHKNESGILEMPLPFRQRNVKMPNNHVQAVNHLYGLLRTLKKKPQMERDYFAFMEKILSKGPSFLRSQTNVLPKQEEEIPMDVHDPEVRKEVLAHNTNIGERRGLGTERFSRFSSLASLQHAIANLIVMGKEFLHCKSKLQDLMTASLNNRPRSPTVLEQQ</sequence>
<evidence type="ECO:0000313" key="3">
    <source>
        <dbReference type="Proteomes" id="UP001249851"/>
    </source>
</evidence>
<feature type="region of interest" description="Disordered" evidence="1">
    <location>
        <begin position="101"/>
        <end position="120"/>
    </location>
</feature>
<dbReference type="AlphaFoldDB" id="A0AAD9UWG6"/>
<reference evidence="2" key="1">
    <citation type="journal article" date="2023" name="G3 (Bethesda)">
        <title>Whole genome assembly and annotation of the endangered Caribbean coral Acropora cervicornis.</title>
        <authorList>
            <person name="Selwyn J.D."/>
            <person name="Vollmer S.V."/>
        </authorList>
    </citation>
    <scope>NUCLEOTIDE SEQUENCE</scope>
    <source>
        <strain evidence="2">K2</strain>
    </source>
</reference>
<dbReference type="PANTHER" id="PTHR47331">
    <property type="entry name" value="PHD-TYPE DOMAIN-CONTAINING PROTEIN"/>
    <property type="match status" value="1"/>
</dbReference>
<keyword evidence="3" id="KW-1185">Reference proteome</keyword>
<dbReference type="PANTHER" id="PTHR47331:SF6">
    <property type="entry name" value="DOUBLECORTIN DOMAIN-CONTAINING PROTEIN"/>
    <property type="match status" value="1"/>
</dbReference>
<reference evidence="2" key="2">
    <citation type="journal article" date="2023" name="Science">
        <title>Genomic signatures of disease resistance in endangered staghorn corals.</title>
        <authorList>
            <person name="Vollmer S.V."/>
            <person name="Selwyn J.D."/>
            <person name="Despard B.A."/>
            <person name="Roesel C.L."/>
        </authorList>
    </citation>
    <scope>NUCLEOTIDE SEQUENCE</scope>
    <source>
        <strain evidence="2">K2</strain>
    </source>
</reference>